<evidence type="ECO:0000256" key="8">
    <source>
        <dbReference type="ARBA" id="ARBA00022989"/>
    </source>
</evidence>
<evidence type="ECO:0000259" key="11">
    <source>
        <dbReference type="PROSITE" id="PS51292"/>
    </source>
</evidence>
<name>A0A1I8A8X9_9BILA</name>
<keyword evidence="9 10" id="KW-0472">Membrane</keyword>
<keyword evidence="7" id="KW-0862">Zinc</keyword>
<dbReference type="FunFam" id="3.30.40.10:FF:000571">
    <property type="entry name" value="Zinc finger, C3HC4 type"/>
    <property type="match status" value="1"/>
</dbReference>
<dbReference type="InterPro" id="IPR013083">
    <property type="entry name" value="Znf_RING/FYVE/PHD"/>
</dbReference>
<dbReference type="GO" id="GO:0016740">
    <property type="term" value="F:transferase activity"/>
    <property type="evidence" value="ECO:0007669"/>
    <property type="project" value="UniProtKB-KW"/>
</dbReference>
<organism evidence="12 13">
    <name type="scientific">Steinernema glaseri</name>
    <dbReference type="NCBI Taxonomy" id="37863"/>
    <lineage>
        <taxon>Eukaryota</taxon>
        <taxon>Metazoa</taxon>
        <taxon>Ecdysozoa</taxon>
        <taxon>Nematoda</taxon>
        <taxon>Chromadorea</taxon>
        <taxon>Rhabditida</taxon>
        <taxon>Tylenchina</taxon>
        <taxon>Panagrolaimomorpha</taxon>
        <taxon>Strongyloidoidea</taxon>
        <taxon>Steinernematidae</taxon>
        <taxon>Steinernema</taxon>
    </lineage>
</organism>
<dbReference type="Gene3D" id="3.30.40.10">
    <property type="entry name" value="Zinc/RING finger domain, C3HC4 (zinc finger)"/>
    <property type="match status" value="1"/>
</dbReference>
<keyword evidence="4" id="KW-0479">Metal-binding</keyword>
<dbReference type="GO" id="GO:0016020">
    <property type="term" value="C:membrane"/>
    <property type="evidence" value="ECO:0007669"/>
    <property type="project" value="UniProtKB-SubCell"/>
</dbReference>
<protein>
    <submittedName>
        <fullName evidence="13">RING-CH-type domain-containing protein</fullName>
    </submittedName>
</protein>
<dbReference type="GO" id="GO:0008270">
    <property type="term" value="F:zinc ion binding"/>
    <property type="evidence" value="ECO:0007669"/>
    <property type="project" value="UniProtKB-KW"/>
</dbReference>
<evidence type="ECO:0000256" key="5">
    <source>
        <dbReference type="ARBA" id="ARBA00022771"/>
    </source>
</evidence>
<dbReference type="InterPro" id="IPR011016">
    <property type="entry name" value="Znf_RING-CH"/>
</dbReference>
<feature type="domain" description="RING-CH-type" evidence="11">
    <location>
        <begin position="406"/>
        <end position="474"/>
    </location>
</feature>
<dbReference type="WBParaSite" id="L893_g34032.t2">
    <property type="protein sequence ID" value="L893_g34032.t2"/>
    <property type="gene ID" value="L893_g34032"/>
</dbReference>
<evidence type="ECO:0000256" key="7">
    <source>
        <dbReference type="ARBA" id="ARBA00022833"/>
    </source>
</evidence>
<evidence type="ECO:0000256" key="2">
    <source>
        <dbReference type="ARBA" id="ARBA00022679"/>
    </source>
</evidence>
<evidence type="ECO:0000313" key="13">
    <source>
        <dbReference type="WBParaSite" id="L893_g34032.t2"/>
    </source>
</evidence>
<keyword evidence="12" id="KW-1185">Reference proteome</keyword>
<feature type="transmembrane region" description="Helical" evidence="10">
    <location>
        <begin position="492"/>
        <end position="516"/>
    </location>
</feature>
<dbReference type="PROSITE" id="PS51292">
    <property type="entry name" value="ZF_RING_CH"/>
    <property type="match status" value="1"/>
</dbReference>
<evidence type="ECO:0000256" key="4">
    <source>
        <dbReference type="ARBA" id="ARBA00022723"/>
    </source>
</evidence>
<evidence type="ECO:0000256" key="9">
    <source>
        <dbReference type="ARBA" id="ARBA00023136"/>
    </source>
</evidence>
<accession>A0A1I8A8X9</accession>
<dbReference type="CDD" id="cd16495">
    <property type="entry name" value="RING_CH-C4HC3_MARCH"/>
    <property type="match status" value="1"/>
</dbReference>
<proteinExistence type="predicted"/>
<dbReference type="PANTHER" id="PTHR46065">
    <property type="entry name" value="E3 UBIQUITIN-PROTEIN LIGASE MARCH 2/3 FAMILY MEMBER"/>
    <property type="match status" value="1"/>
</dbReference>
<dbReference type="SMART" id="SM00744">
    <property type="entry name" value="RINGv"/>
    <property type="match status" value="1"/>
</dbReference>
<dbReference type="AlphaFoldDB" id="A0A1I8A8X9"/>
<evidence type="ECO:0000256" key="6">
    <source>
        <dbReference type="ARBA" id="ARBA00022786"/>
    </source>
</evidence>
<keyword evidence="8 10" id="KW-1133">Transmembrane helix</keyword>
<dbReference type="Pfam" id="PF12906">
    <property type="entry name" value="RINGv"/>
    <property type="match status" value="1"/>
</dbReference>
<keyword evidence="2" id="KW-0808">Transferase</keyword>
<keyword evidence="6" id="KW-0833">Ubl conjugation pathway</keyword>
<dbReference type="PANTHER" id="PTHR46065:SF3">
    <property type="entry name" value="FI20425P1"/>
    <property type="match status" value="1"/>
</dbReference>
<comment type="subcellular location">
    <subcellularLocation>
        <location evidence="1">Membrane</location>
        <topology evidence="1">Multi-pass membrane protein</topology>
    </subcellularLocation>
</comment>
<sequence length="647" mass="71630">MTLRRVQDFVTFRLFPSFHFRLLSGVVPSKVMESHEVNIPEHLNTHDKLSKLEVIDEDRVLETSSTVPSTSVTFESLKDAFPARCSGGVTFPDSSFSTVAPSNAALATTTATIVPNVVRNQLVVHENGKTQLNPTAPFINMPLSRSSISEQTLAQQSVYAPAQSIGILNRMSRLISMISSPSSHSAITSPSVHSIDMLPCSESAQSLTTDQVLVGGHPARGRLSMPTGIKVIYGRETITRLKADPKFNPKKIHSAISLRRSVSSENGSLSMPCTECPYCKRSTPATGASNDEPCLCRVCAILRDVPARDEEPNCIVDNQQCSLIETIKPGDSQPHHELTRRSSEIGIFCEHCALNGSPLPDGRCCRLLSAHVTHGTLQIDQLSSSNSYDSLCSEKDSNGSKCGDEASSSGDSLCRICHCTSTADSSDTLISPCRCSGSLQFVHMSCLLHWLEISSRKLRRPAICELCLYKYRRKRILKYHDITLPECSRRDFGYQTVFLGAILLMFLSAVFTIICFQLEKNLGIVGTGKTDETTPGTDAQHIENVLSTVTLVSGILFFFSFFVAMYAHIKSGVNFFNYVSLCWAINHEWMIEEYKVSRDSHYINKLQEVRKKLHEKQQKLRNQTGNDTHEIEPLRHSDMVAIEISDG</sequence>
<keyword evidence="5" id="KW-0863">Zinc-finger</keyword>
<dbReference type="Proteomes" id="UP000095287">
    <property type="component" value="Unplaced"/>
</dbReference>
<evidence type="ECO:0000313" key="12">
    <source>
        <dbReference type="Proteomes" id="UP000095287"/>
    </source>
</evidence>
<evidence type="ECO:0000256" key="10">
    <source>
        <dbReference type="SAM" id="Phobius"/>
    </source>
</evidence>
<evidence type="ECO:0000256" key="1">
    <source>
        <dbReference type="ARBA" id="ARBA00004141"/>
    </source>
</evidence>
<feature type="transmembrane region" description="Helical" evidence="10">
    <location>
        <begin position="545"/>
        <end position="567"/>
    </location>
</feature>
<reference evidence="13" key="1">
    <citation type="submission" date="2016-11" db="UniProtKB">
        <authorList>
            <consortium name="WormBaseParasite"/>
        </authorList>
    </citation>
    <scope>IDENTIFICATION</scope>
</reference>
<keyword evidence="3 10" id="KW-0812">Transmembrane</keyword>
<evidence type="ECO:0000256" key="3">
    <source>
        <dbReference type="ARBA" id="ARBA00022692"/>
    </source>
</evidence>
<dbReference type="SUPFAM" id="SSF57850">
    <property type="entry name" value="RING/U-box"/>
    <property type="match status" value="1"/>
</dbReference>